<dbReference type="RefSeq" id="WP_278016031.1">
    <property type="nucleotide sequence ID" value="NZ_CP121106.1"/>
</dbReference>
<evidence type="ECO:0008006" key="5">
    <source>
        <dbReference type="Google" id="ProtNLM"/>
    </source>
</evidence>
<dbReference type="PANTHER" id="PTHR48081">
    <property type="entry name" value="AB HYDROLASE SUPERFAMILY PROTEIN C4A8.06C"/>
    <property type="match status" value="1"/>
</dbReference>
<keyword evidence="1" id="KW-0378">Hydrolase</keyword>
<sequence>MMLRAWAGIAGAFALLLSYPSAAKAEDFADGSYAFSVQTDVTYGQGLVGASGGDPRARDLKLDVYQPLADGKPLADRPAVILAFGGAFLRGSKGTARFEENGASDSAMGEYCRTFAAEGYVCLSIEYRLMVEAPAMPAGLDPATLLPKAMAWDPATTARVDVVRGRMGLPPLDDATREHLWSTIFAASEDLASAVSFARANSDELGIDPERIAVGGFSAGAITAINAAYGMGVPVKAMFSLSGSTIGFDLRQTARAGMPPGLFIVGQNDLEGMIIGTRAVAGTLSAAGIQSESAWIPGFGHFYPMGAVSLGDDLSKHTLKARLLEFLGRHLTAADE</sequence>
<evidence type="ECO:0000256" key="1">
    <source>
        <dbReference type="ARBA" id="ARBA00022801"/>
    </source>
</evidence>
<keyword evidence="4" id="KW-1185">Reference proteome</keyword>
<reference evidence="3 4" key="1">
    <citation type="submission" date="2023-03" db="EMBL/GenBank/DDBJ databases">
        <title>Altererythrobacter sp. CAU 1644 isolated from sand.</title>
        <authorList>
            <person name="Kim W."/>
        </authorList>
    </citation>
    <scope>NUCLEOTIDE SEQUENCE [LARGE SCALE GENOMIC DNA]</scope>
    <source>
        <strain evidence="3 4">CAU 1644</strain>
    </source>
</reference>
<dbReference type="InterPro" id="IPR050300">
    <property type="entry name" value="GDXG_lipolytic_enzyme"/>
</dbReference>
<feature type="signal peptide" evidence="2">
    <location>
        <begin position="1"/>
        <end position="25"/>
    </location>
</feature>
<dbReference type="Proteomes" id="UP001215827">
    <property type="component" value="Chromosome"/>
</dbReference>
<accession>A0ABY8FQI5</accession>
<gene>
    <name evidence="3" type="ORF">P7228_14980</name>
</gene>
<evidence type="ECO:0000313" key="4">
    <source>
        <dbReference type="Proteomes" id="UP001215827"/>
    </source>
</evidence>
<dbReference type="SUPFAM" id="SSF53474">
    <property type="entry name" value="alpha/beta-Hydrolases"/>
    <property type="match status" value="1"/>
</dbReference>
<evidence type="ECO:0000313" key="3">
    <source>
        <dbReference type="EMBL" id="WFL77273.1"/>
    </source>
</evidence>
<keyword evidence="2" id="KW-0732">Signal</keyword>
<feature type="chain" id="PRO_5046133771" description="Phospholipase/carboxylesterase/thioesterase domain-containing protein" evidence="2">
    <location>
        <begin position="26"/>
        <end position="336"/>
    </location>
</feature>
<dbReference type="Gene3D" id="3.40.50.1820">
    <property type="entry name" value="alpha/beta hydrolase"/>
    <property type="match status" value="1"/>
</dbReference>
<proteinExistence type="predicted"/>
<organism evidence="3 4">
    <name type="scientific">Altererythrobacter arenosus</name>
    <dbReference type="NCBI Taxonomy" id="3032592"/>
    <lineage>
        <taxon>Bacteria</taxon>
        <taxon>Pseudomonadati</taxon>
        <taxon>Pseudomonadota</taxon>
        <taxon>Alphaproteobacteria</taxon>
        <taxon>Sphingomonadales</taxon>
        <taxon>Erythrobacteraceae</taxon>
        <taxon>Altererythrobacter</taxon>
    </lineage>
</organism>
<dbReference type="InterPro" id="IPR029058">
    <property type="entry name" value="AB_hydrolase_fold"/>
</dbReference>
<protein>
    <recommendedName>
        <fullName evidence="5">Phospholipase/carboxylesterase/thioesterase domain-containing protein</fullName>
    </recommendedName>
</protein>
<dbReference type="PANTHER" id="PTHR48081:SF8">
    <property type="entry name" value="ALPHA_BETA HYDROLASE FOLD-3 DOMAIN-CONTAINING PROTEIN-RELATED"/>
    <property type="match status" value="1"/>
</dbReference>
<name>A0ABY8FQI5_9SPHN</name>
<dbReference type="EMBL" id="CP121106">
    <property type="protein sequence ID" value="WFL77273.1"/>
    <property type="molecule type" value="Genomic_DNA"/>
</dbReference>
<evidence type="ECO:0000256" key="2">
    <source>
        <dbReference type="SAM" id="SignalP"/>
    </source>
</evidence>